<dbReference type="InterPro" id="IPR009956">
    <property type="entry name" value="Post-segregation_anti-tox_CcdA"/>
</dbReference>
<keyword evidence="1" id="KW-1277">Toxin-antitoxin system</keyword>
<dbReference type="AlphaFoldDB" id="A0A323V5L3"/>
<sequence length="79" mass="9070">MSVQVSSGKKATNLSLSADVLVEARALGINLSQVCDDYLRGLIREERARRWRDEHADFFAEYNKVVEQEGLPLDEWRAF</sequence>
<organism evidence="2 3">
    <name type="scientific">Parazoarcus communis SWub3 = DSM 12120</name>
    <dbReference type="NCBI Taxonomy" id="1121029"/>
    <lineage>
        <taxon>Bacteria</taxon>
        <taxon>Pseudomonadati</taxon>
        <taxon>Pseudomonadota</taxon>
        <taxon>Betaproteobacteria</taxon>
        <taxon>Rhodocyclales</taxon>
        <taxon>Zoogloeaceae</taxon>
        <taxon>Parazoarcus</taxon>
    </lineage>
</organism>
<keyword evidence="3" id="KW-1185">Reference proteome</keyword>
<gene>
    <name evidence="2" type="ORF">DNK49_02980</name>
</gene>
<evidence type="ECO:0000313" key="3">
    <source>
        <dbReference type="Proteomes" id="UP000248259"/>
    </source>
</evidence>
<comment type="caution">
    <text evidence="2">The sequence shown here is derived from an EMBL/GenBank/DDBJ whole genome shotgun (WGS) entry which is preliminary data.</text>
</comment>
<proteinExistence type="predicted"/>
<evidence type="ECO:0000256" key="1">
    <source>
        <dbReference type="ARBA" id="ARBA00022649"/>
    </source>
</evidence>
<name>A0A323V5L3_9RHOO</name>
<dbReference type="Proteomes" id="UP000248259">
    <property type="component" value="Unassembled WGS sequence"/>
</dbReference>
<dbReference type="OrthoDB" id="8687660at2"/>
<reference evidence="2 3" key="1">
    <citation type="submission" date="2018-06" db="EMBL/GenBank/DDBJ databases">
        <title>Azoarcus communis strain SWub3 genome.</title>
        <authorList>
            <person name="Zorraquino Salvo V."/>
            <person name="Toubiana D."/>
            <person name="Blumwald E."/>
        </authorList>
    </citation>
    <scope>NUCLEOTIDE SEQUENCE [LARGE SCALE GENOMIC DNA]</scope>
    <source>
        <strain evidence="2 3">SWub3</strain>
    </source>
</reference>
<dbReference type="Pfam" id="PF07362">
    <property type="entry name" value="CcdA"/>
    <property type="match status" value="1"/>
</dbReference>
<dbReference type="EMBL" id="QKOE01000001">
    <property type="protein sequence ID" value="PZA18686.1"/>
    <property type="molecule type" value="Genomic_DNA"/>
</dbReference>
<evidence type="ECO:0000313" key="2">
    <source>
        <dbReference type="EMBL" id="PZA18686.1"/>
    </source>
</evidence>
<accession>A0A323V5L3</accession>
<protein>
    <submittedName>
        <fullName evidence="2">Post-segregation antitoxin CcdA</fullName>
    </submittedName>
</protein>